<feature type="transmembrane region" description="Helical" evidence="1">
    <location>
        <begin position="80"/>
        <end position="98"/>
    </location>
</feature>
<evidence type="ECO:0000313" key="3">
    <source>
        <dbReference type="EMBL" id="CAB4161217.1"/>
    </source>
</evidence>
<keyword evidence="1" id="KW-0472">Membrane</keyword>
<sequence length="136" mass="15170">MIGLDALLSVGGKLIDKLIPDPEAKAKAQLELAKMAQDGELAKMANETELYKAEQSNLTERLKADMGSDSWLSKNIRPMTLIFILAGYFTFAMMSAFGKDTNESYVQLLGQWGMLIMSFYFGGRTLEKIMDMKAKK</sequence>
<evidence type="ECO:0000256" key="1">
    <source>
        <dbReference type="SAM" id="Phobius"/>
    </source>
</evidence>
<protein>
    <submittedName>
        <fullName evidence="3">Holin of 3TMs, for gene-transfer release</fullName>
    </submittedName>
</protein>
<proteinExistence type="predicted"/>
<dbReference type="Pfam" id="PF11351">
    <property type="entry name" value="GTA_holin_3TM"/>
    <property type="match status" value="1"/>
</dbReference>
<feature type="transmembrane region" description="Helical" evidence="1">
    <location>
        <begin position="104"/>
        <end position="123"/>
    </location>
</feature>
<gene>
    <name evidence="2" type="ORF">UFOVP503_42</name>
    <name evidence="3" type="ORF">UFOVP763_36</name>
</gene>
<keyword evidence="1" id="KW-1133">Transmembrane helix</keyword>
<reference evidence="3" key="1">
    <citation type="submission" date="2020-04" db="EMBL/GenBank/DDBJ databases">
        <authorList>
            <person name="Chiriac C."/>
            <person name="Salcher M."/>
            <person name="Ghai R."/>
            <person name="Kavagutti S V."/>
        </authorList>
    </citation>
    <scope>NUCLEOTIDE SEQUENCE</scope>
</reference>
<accession>A0A6J5NQH6</accession>
<dbReference type="InterPro" id="IPR021497">
    <property type="entry name" value="GTA_holin_3TM"/>
</dbReference>
<evidence type="ECO:0000313" key="2">
    <source>
        <dbReference type="EMBL" id="CAB4146612.1"/>
    </source>
</evidence>
<organism evidence="3">
    <name type="scientific">uncultured Caudovirales phage</name>
    <dbReference type="NCBI Taxonomy" id="2100421"/>
    <lineage>
        <taxon>Viruses</taxon>
        <taxon>Duplodnaviria</taxon>
        <taxon>Heunggongvirae</taxon>
        <taxon>Uroviricota</taxon>
        <taxon>Caudoviricetes</taxon>
        <taxon>Peduoviridae</taxon>
        <taxon>Maltschvirus</taxon>
        <taxon>Maltschvirus maltsch</taxon>
    </lineage>
</organism>
<keyword evidence="1" id="KW-0812">Transmembrane</keyword>
<dbReference type="EMBL" id="LR796471">
    <property type="protein sequence ID" value="CAB4146612.1"/>
    <property type="molecule type" value="Genomic_DNA"/>
</dbReference>
<name>A0A6J5NQH6_9CAUD</name>
<dbReference type="EMBL" id="LR796707">
    <property type="protein sequence ID" value="CAB4161217.1"/>
    <property type="molecule type" value="Genomic_DNA"/>
</dbReference>